<dbReference type="PATRIC" id="fig|303.167.peg.5508"/>
<protein>
    <submittedName>
        <fullName evidence="2">Protein PilI</fullName>
    </submittedName>
    <submittedName>
        <fullName evidence="4">Purine-binding chemotaxis protein CheW</fullName>
    </submittedName>
</protein>
<reference evidence="2 5" key="1">
    <citation type="submission" date="2015-10" db="EMBL/GenBank/DDBJ databases">
        <title>Pseudomonas putida clinical strains.</title>
        <authorList>
            <person name="Molina L."/>
            <person name="Udaondo Z."/>
        </authorList>
    </citation>
    <scope>NUCLEOTIDE SEQUENCE [LARGE SCALE GENOMIC DNA]</scope>
    <source>
        <strain evidence="2 5">HB13667</strain>
    </source>
</reference>
<dbReference type="Proteomes" id="UP000050437">
    <property type="component" value="Unassembled WGS sequence"/>
</dbReference>
<dbReference type="Pfam" id="PF01584">
    <property type="entry name" value="CheW"/>
    <property type="match status" value="1"/>
</dbReference>
<dbReference type="InterPro" id="IPR039315">
    <property type="entry name" value="CheW"/>
</dbReference>
<gene>
    <name evidence="4" type="ORF">EFK07_16250</name>
    <name evidence="2" type="ORF">HB13667_04785</name>
    <name evidence="3" type="ORF">IR015_01140</name>
</gene>
<dbReference type="InterPro" id="IPR036061">
    <property type="entry name" value="CheW-like_dom_sf"/>
</dbReference>
<dbReference type="Proteomes" id="UP000278162">
    <property type="component" value="Unassembled WGS sequence"/>
</dbReference>
<dbReference type="GO" id="GO:0005829">
    <property type="term" value="C:cytosol"/>
    <property type="evidence" value="ECO:0007669"/>
    <property type="project" value="TreeGrafter"/>
</dbReference>
<evidence type="ECO:0000313" key="6">
    <source>
        <dbReference type="Proteomes" id="UP000278162"/>
    </source>
</evidence>
<evidence type="ECO:0000259" key="1">
    <source>
        <dbReference type="PROSITE" id="PS50851"/>
    </source>
</evidence>
<proteinExistence type="predicted"/>
<dbReference type="EMBL" id="LKKS01000026">
    <property type="protein sequence ID" value="KPM67951.1"/>
    <property type="molecule type" value="Genomic_DNA"/>
</dbReference>
<dbReference type="InterPro" id="IPR002545">
    <property type="entry name" value="CheW-lke_dom"/>
</dbReference>
<evidence type="ECO:0000313" key="4">
    <source>
        <dbReference type="EMBL" id="RNF87668.1"/>
    </source>
</evidence>
<evidence type="ECO:0000313" key="2">
    <source>
        <dbReference type="EMBL" id="KPM67951.1"/>
    </source>
</evidence>
<comment type="caution">
    <text evidence="4">The sequence shown here is derived from an EMBL/GenBank/DDBJ whole genome shotgun (WGS) entry which is preliminary data.</text>
</comment>
<dbReference type="EMBL" id="RJAI01000038">
    <property type="protein sequence ID" value="RNF87668.1"/>
    <property type="molecule type" value="Genomic_DNA"/>
</dbReference>
<dbReference type="Gene3D" id="2.30.30.40">
    <property type="entry name" value="SH3 Domains"/>
    <property type="match status" value="1"/>
</dbReference>
<dbReference type="GO" id="GO:0007165">
    <property type="term" value="P:signal transduction"/>
    <property type="evidence" value="ECO:0007669"/>
    <property type="project" value="InterPro"/>
</dbReference>
<dbReference type="EMBL" id="JADLKB010000001">
    <property type="protein sequence ID" value="MBF8734007.1"/>
    <property type="molecule type" value="Genomic_DNA"/>
</dbReference>
<dbReference type="RefSeq" id="WP_003257767.1">
    <property type="nucleotide sequence ID" value="NZ_BSKK01000004.1"/>
</dbReference>
<dbReference type="SUPFAM" id="SSF50341">
    <property type="entry name" value="CheW-like"/>
    <property type="match status" value="1"/>
</dbReference>
<dbReference type="OrthoDB" id="5298045at2"/>
<dbReference type="PANTHER" id="PTHR22617:SF43">
    <property type="entry name" value="PROTEIN PILI"/>
    <property type="match status" value="1"/>
</dbReference>
<dbReference type="PROSITE" id="PS50851">
    <property type="entry name" value="CHEW"/>
    <property type="match status" value="1"/>
</dbReference>
<sequence>MTTRPQGASLTAFELLLDIDRRCRLLVADQPPQDNRLQQWSGIGFRIAGQWFVAPMGEVAEVLREPRSSRVPGVQPWVCGVANLRGRLLPVMDLSSFFGLGHAAPGKQRRVLVLDHEDLFVGLLVDEVLGLQHFALDSLQLSPPQPLIRAAAPFVQGHFPRERNWAIFSPFALAQAPGFLDVAL</sequence>
<dbReference type="Proteomes" id="UP000639504">
    <property type="component" value="Unassembled WGS sequence"/>
</dbReference>
<evidence type="ECO:0000313" key="5">
    <source>
        <dbReference type="Proteomes" id="UP000050437"/>
    </source>
</evidence>
<dbReference type="Gene3D" id="2.40.50.180">
    <property type="entry name" value="CheA-289, Domain 4"/>
    <property type="match status" value="1"/>
</dbReference>
<name>A0A059V2P6_PSEPU</name>
<accession>A0A059V2P6</accession>
<dbReference type="AlphaFoldDB" id="A0A059V2P6"/>
<reference evidence="3" key="3">
    <citation type="submission" date="2020-10" db="EMBL/GenBank/DDBJ databases">
        <title>Genome sequences of Pseudomonas isolates.</title>
        <authorList>
            <person name="Wessels L."/>
            <person name="Reich F."/>
            <person name="Hammerl J."/>
        </authorList>
    </citation>
    <scope>NUCLEOTIDE SEQUENCE</scope>
    <source>
        <strain evidence="3">20-MO00640-0</strain>
    </source>
</reference>
<dbReference type="GeneID" id="97170353"/>
<dbReference type="GO" id="GO:0006935">
    <property type="term" value="P:chemotaxis"/>
    <property type="evidence" value="ECO:0007669"/>
    <property type="project" value="InterPro"/>
</dbReference>
<dbReference type="SMART" id="SM00260">
    <property type="entry name" value="CheW"/>
    <property type="match status" value="1"/>
</dbReference>
<organism evidence="4 6">
    <name type="scientific">Pseudomonas putida</name>
    <name type="common">Arthrobacter siderocapsulatus</name>
    <dbReference type="NCBI Taxonomy" id="303"/>
    <lineage>
        <taxon>Bacteria</taxon>
        <taxon>Pseudomonadati</taxon>
        <taxon>Pseudomonadota</taxon>
        <taxon>Gammaproteobacteria</taxon>
        <taxon>Pseudomonadales</taxon>
        <taxon>Pseudomonadaceae</taxon>
        <taxon>Pseudomonas</taxon>
    </lineage>
</organism>
<feature type="domain" description="CheW-like" evidence="1">
    <location>
        <begin position="39"/>
        <end position="184"/>
    </location>
</feature>
<reference evidence="4 6" key="2">
    <citation type="submission" date="2018-10" db="EMBL/GenBank/DDBJ databases">
        <title>An outbreak of IMP-63 producing strain in France.</title>
        <authorList>
            <person name="Bour M."/>
            <person name="Liapis E."/>
            <person name="Plesiat P."/>
        </authorList>
    </citation>
    <scope>NUCLEOTIDE SEQUENCE [LARGE SCALE GENOMIC DNA]</scope>
    <source>
        <strain evidence="4 6">12917</strain>
    </source>
</reference>
<dbReference type="KEGG" id="ppud:DW66_5225"/>
<evidence type="ECO:0000313" key="3">
    <source>
        <dbReference type="EMBL" id="MBF8734007.1"/>
    </source>
</evidence>
<dbReference type="PANTHER" id="PTHR22617">
    <property type="entry name" value="CHEMOTAXIS SENSOR HISTIDINE KINASE-RELATED"/>
    <property type="match status" value="1"/>
</dbReference>